<keyword evidence="2" id="KW-1185">Reference proteome</keyword>
<evidence type="ECO:0000313" key="1">
    <source>
        <dbReference type="EMBL" id="MFB9520910.1"/>
    </source>
</evidence>
<protein>
    <submittedName>
        <fullName evidence="1">Uncharacterized protein</fullName>
    </submittedName>
</protein>
<reference evidence="1 2" key="1">
    <citation type="submission" date="2024-09" db="EMBL/GenBank/DDBJ databases">
        <authorList>
            <person name="Sun Q."/>
            <person name="Mori K."/>
        </authorList>
    </citation>
    <scope>NUCLEOTIDE SEQUENCE [LARGE SCALE GENOMIC DNA]</scope>
    <source>
        <strain evidence="1 2">JCM 4362</strain>
    </source>
</reference>
<dbReference type="Proteomes" id="UP001589718">
    <property type="component" value="Unassembled WGS sequence"/>
</dbReference>
<dbReference type="EMBL" id="JBHMCR010000006">
    <property type="protein sequence ID" value="MFB9520910.1"/>
    <property type="molecule type" value="Genomic_DNA"/>
</dbReference>
<dbReference type="RefSeq" id="WP_345223363.1">
    <property type="nucleotide sequence ID" value="NZ_BAAAXE010000013.1"/>
</dbReference>
<accession>A0ABV5PCI7</accession>
<gene>
    <name evidence="1" type="ORF">ACFFTU_13200</name>
</gene>
<evidence type="ECO:0000313" key="2">
    <source>
        <dbReference type="Proteomes" id="UP001589718"/>
    </source>
</evidence>
<name>A0ABV5PCI7_STRCM</name>
<sequence>MSGEPDEDVWSSEFLDETVAEGLPAEGRTEVDRIVQGLLDLAALRMEAGHDYDEQNPMKLRSFSTDRLILWYQKVEYRKRIYVIRINWLD</sequence>
<organism evidence="1 2">
    <name type="scientific">Streptomyces cremeus</name>
    <dbReference type="NCBI Taxonomy" id="66881"/>
    <lineage>
        <taxon>Bacteria</taxon>
        <taxon>Bacillati</taxon>
        <taxon>Actinomycetota</taxon>
        <taxon>Actinomycetes</taxon>
        <taxon>Kitasatosporales</taxon>
        <taxon>Streptomycetaceae</taxon>
        <taxon>Streptomyces</taxon>
    </lineage>
</organism>
<proteinExistence type="predicted"/>
<comment type="caution">
    <text evidence="1">The sequence shown here is derived from an EMBL/GenBank/DDBJ whole genome shotgun (WGS) entry which is preliminary data.</text>
</comment>